<dbReference type="EMBL" id="OV986001">
    <property type="protein sequence ID" value="CAI2795653.1"/>
    <property type="molecule type" value="Genomic_DNA"/>
</dbReference>
<keyword evidence="1" id="KW-0812">Transmembrane</keyword>
<protein>
    <submittedName>
        <fullName evidence="3">Uncharacterized protein</fullName>
    </submittedName>
</protein>
<accession>C3KAM9</accession>
<dbReference type="AlphaFoldDB" id="C3KAM9"/>
<name>C3KAM9_PSEFS</name>
<keyword evidence="1" id="KW-0472">Membrane</keyword>
<dbReference type="EMBL" id="AM181176">
    <property type="protein sequence ID" value="CAY47614.1"/>
    <property type="molecule type" value="Genomic_DNA"/>
</dbReference>
<keyword evidence="1" id="KW-1133">Transmembrane helix</keyword>
<organism evidence="3">
    <name type="scientific">Pseudomonas fluorescens (strain SBW25)</name>
    <dbReference type="NCBI Taxonomy" id="216595"/>
    <lineage>
        <taxon>Bacteria</taxon>
        <taxon>Pseudomonadati</taxon>
        <taxon>Pseudomonadota</taxon>
        <taxon>Gammaproteobacteria</taxon>
        <taxon>Pseudomonadales</taxon>
        <taxon>Pseudomonadaceae</taxon>
        <taxon>Pseudomonas</taxon>
    </lineage>
</organism>
<dbReference type="KEGG" id="pfs:PFLU_1359A"/>
<feature type="transmembrane region" description="Helical" evidence="1">
    <location>
        <begin position="16"/>
        <end position="32"/>
    </location>
</feature>
<dbReference type="Proteomes" id="UP001152918">
    <property type="component" value="Chromosome"/>
</dbReference>
<reference evidence="3" key="1">
    <citation type="journal article" date="2009" name="Genome Biol.">
        <title>Genomic and genetic analyses of diversity and plant interactions of Pseudomonas fluorescens.</title>
        <authorList>
            <person name="Silby M.W."/>
            <person name="Cerdeno-Tarraga A.M."/>
            <person name="Vernikos G.S."/>
            <person name="Giddens S.R."/>
            <person name="Jackson R.W."/>
            <person name="Preston G.M."/>
            <person name="Zhang X.X."/>
            <person name="Moon C.D."/>
            <person name="Gehrig S.M."/>
            <person name="Godfrey S.A."/>
            <person name="Knight C.G."/>
            <person name="Malone J.G."/>
            <person name="Robinson Z."/>
            <person name="Spiers A.J."/>
            <person name="Harris S."/>
            <person name="Challis G.L."/>
            <person name="Yaxley A.M."/>
            <person name="Harris D."/>
            <person name="Seeger K."/>
            <person name="Murphy L."/>
            <person name="Rutter S."/>
            <person name="Squares R."/>
            <person name="Quail M.A."/>
            <person name="Saunders E."/>
            <person name="Mavromatis K."/>
            <person name="Brettin T.S."/>
            <person name="Bentley S.D."/>
            <person name="Hothersall J."/>
            <person name="Stephens E."/>
            <person name="Thomas C.M."/>
            <person name="Parkhill J."/>
            <person name="Levy S.B."/>
            <person name="Rainey P.B."/>
            <person name="Thomson N.R."/>
        </authorList>
    </citation>
    <scope>NUCLEOTIDE SEQUENCE [LARGE SCALE GENOMIC DNA]</scope>
    <source>
        <strain evidence="3">SBW25</strain>
    </source>
</reference>
<feature type="transmembrane region" description="Helical" evidence="1">
    <location>
        <begin position="52"/>
        <end position="72"/>
    </location>
</feature>
<evidence type="ECO:0000313" key="3">
    <source>
        <dbReference type="EMBL" id="CAY47614.1"/>
    </source>
</evidence>
<dbReference type="HOGENOM" id="CLU_2510136_0_0_6"/>
<reference evidence="2" key="2">
    <citation type="submission" date="2023-10" db="EMBL/GenBank/DDBJ databases">
        <authorList>
            <person name="Fortmann-Grote C."/>
        </authorList>
    </citation>
    <scope>NUCLEOTIDE SEQUENCE</scope>
    <source>
        <strain evidence="2">SBW25</strain>
    </source>
</reference>
<sequence length="85" mass="9719">MPAVKARTLRVKPNRLWLFGFEFLFNLLDFLGKCLVEQAGSFAPWFAFRFRLGGVGGDFPAVNVLVTLLLALKFRAQFIFRHIVT</sequence>
<proteinExistence type="predicted"/>
<evidence type="ECO:0000313" key="2">
    <source>
        <dbReference type="EMBL" id="CAI2795653.1"/>
    </source>
</evidence>
<gene>
    <name evidence="3" type="ordered locus">PFLU_1359A</name>
</gene>
<evidence type="ECO:0000256" key="1">
    <source>
        <dbReference type="SAM" id="Phobius"/>
    </source>
</evidence>